<dbReference type="STRING" id="574096.HA38_06610"/>
<dbReference type="SUPFAM" id="SSF88713">
    <property type="entry name" value="Glycoside hydrolase/deacetylase"/>
    <property type="match status" value="1"/>
</dbReference>
<proteinExistence type="inferred from homology"/>
<feature type="domain" description="Glycoside hydrolase family 38 central" evidence="5">
    <location>
        <begin position="278"/>
        <end position="356"/>
    </location>
</feature>
<comment type="similarity">
    <text evidence="1">Belongs to the glycosyl hydrolase 38 family.</text>
</comment>
<evidence type="ECO:0000259" key="5">
    <source>
        <dbReference type="SMART" id="SM00872"/>
    </source>
</evidence>
<dbReference type="InterPro" id="IPR011682">
    <property type="entry name" value="Glyco_hydro_38_C"/>
</dbReference>
<dbReference type="InterPro" id="IPR037094">
    <property type="entry name" value="Glyco_hydro_38_cen_sf"/>
</dbReference>
<dbReference type="Gene3D" id="1.20.1270.50">
    <property type="entry name" value="Glycoside hydrolase family 38, central domain"/>
    <property type="match status" value="1"/>
</dbReference>
<dbReference type="Pfam" id="PF09261">
    <property type="entry name" value="Alpha-mann_mid"/>
    <property type="match status" value="1"/>
</dbReference>
<dbReference type="InterPro" id="IPR028995">
    <property type="entry name" value="Glyco_hydro_57/38_cen_sf"/>
</dbReference>
<dbReference type="InterPro" id="IPR000602">
    <property type="entry name" value="Glyco_hydro_38_N"/>
</dbReference>
<dbReference type="PANTHER" id="PTHR46017:SF2">
    <property type="entry name" value="MANNOSYLGLYCERATE HYDROLASE"/>
    <property type="match status" value="1"/>
</dbReference>
<keyword evidence="3 6" id="KW-0378">Hydrolase</keyword>
<dbReference type="InterPro" id="IPR011013">
    <property type="entry name" value="Gal_mutarotase_sf_dom"/>
</dbReference>
<evidence type="ECO:0000256" key="2">
    <source>
        <dbReference type="ARBA" id="ARBA00022723"/>
    </source>
</evidence>
<dbReference type="OrthoDB" id="9764050at2"/>
<evidence type="ECO:0000256" key="3">
    <source>
        <dbReference type="ARBA" id="ARBA00022801"/>
    </source>
</evidence>
<dbReference type="CDD" id="cd10815">
    <property type="entry name" value="GH38N_AMII_EcMngB_like"/>
    <property type="match status" value="1"/>
</dbReference>
<comment type="caution">
    <text evidence="6">The sequence shown here is derived from an EMBL/GenBank/DDBJ whole genome shotgun (WGS) entry which is preliminary data.</text>
</comment>
<evidence type="ECO:0000256" key="4">
    <source>
        <dbReference type="ARBA" id="ARBA00023295"/>
    </source>
</evidence>
<keyword evidence="4" id="KW-0326">Glycosidase</keyword>
<evidence type="ECO:0000256" key="1">
    <source>
        <dbReference type="ARBA" id="ARBA00009792"/>
    </source>
</evidence>
<evidence type="ECO:0000313" key="6">
    <source>
        <dbReference type="EMBL" id="PWK93423.1"/>
    </source>
</evidence>
<dbReference type="Gene3D" id="2.70.98.30">
    <property type="entry name" value="Golgi alpha-mannosidase II, domain 4"/>
    <property type="match status" value="1"/>
</dbReference>
<dbReference type="GO" id="GO:0030246">
    <property type="term" value="F:carbohydrate binding"/>
    <property type="evidence" value="ECO:0007669"/>
    <property type="project" value="InterPro"/>
</dbReference>
<dbReference type="Pfam" id="PF01074">
    <property type="entry name" value="Glyco_hydro_38N"/>
    <property type="match status" value="1"/>
</dbReference>
<dbReference type="NCBIfam" id="NF007331">
    <property type="entry name" value="PRK09819.1"/>
    <property type="match status" value="1"/>
</dbReference>
<dbReference type="EMBL" id="QGHF01000015">
    <property type="protein sequence ID" value="PWK93423.1"/>
    <property type="molecule type" value="Genomic_DNA"/>
</dbReference>
<sequence>MKKRMVHLYTHTHWDQEWYFTSSRSRIYLFNHIKNLIQVLEGNPDFPCYLLDAQSSLIESYLQWAPEDRARLTKLIADERLLTGPWFTQTDQLVIHQESVVRNLFYGMEVAQRHGNVMKLGYVPDCFGQGGNMPQLYRQFGINHALFWRGIADNTLHETEFFWQGDNGDRVFALQMPWGYHYGGLLDETPETMKAFLDEKMAAIEARSHRQHLLFPHGFDQAPVRRNLPELVEQFNARDDSRHYQISNPLTFIKALEQEMGTDARTLEGELTEAKYSRVHKTIFSCRADLKLLNNETEALLVNTLEPILAISQSLGHDYPKHIVADIWKRMFYNAAHDSIGGCNSDDTNQDVFFRYKEAKGLAQNLLELHTRLITERIPRHHDFTFTVFNPLPWQVAPQITFEAWLPGLPFTLRDSNGEAIPCVIEQQQDLTQYVLNQTIRLDPGKPWHKPEKVYRTRLTAKSPGLPALGYCRWHMDFAEDGATKPDTSNQTSIENDYYHIQVEANGLLTITDKLSGKGYKRQMLFVENGDDGDSYNYSPPRADWIITSENSMTAVQSQKSAISQSLLLTYALKVPGDLTERAARVTSARLNLSVNIRLQDDDLIRFTLDVDNNGLSHRLCVHFATDICANVSCADQLFGVVTRPVQLTNALHLWEEERWQEKPISIEPMQSYVNVHDEQHGFTLHTNGVREYEIVGDDFNTLSLTLFRTFGFMGKENLLYRPGRASGESIVETPDAQLLKTLSFAFGWRTYRGTFDEAQHARVSKTWLTEFPVYQDSDFLNGRLRFCWNDEKRDYPETYSALNLPATFRDALVSAVKCAEDHSGIIVRFYNPHLETDVAIPSLPNAHFVMLDEVTPMPTRLTLRPNDVQTVQIKRI</sequence>
<dbReference type="Gene3D" id="3.20.110.10">
    <property type="entry name" value="Glycoside hydrolase 38, N terminal domain"/>
    <property type="match status" value="1"/>
</dbReference>
<dbReference type="GO" id="GO:0046872">
    <property type="term" value="F:metal ion binding"/>
    <property type="evidence" value="ECO:0007669"/>
    <property type="project" value="UniProtKB-KW"/>
</dbReference>
<dbReference type="SMART" id="SM00872">
    <property type="entry name" value="Alpha-mann_mid"/>
    <property type="match status" value="1"/>
</dbReference>
<dbReference type="SUPFAM" id="SSF74650">
    <property type="entry name" value="Galactose mutarotase-like"/>
    <property type="match status" value="1"/>
</dbReference>
<gene>
    <name evidence="6" type="ORF">C7431_11517</name>
</gene>
<dbReference type="GO" id="GO:0004559">
    <property type="term" value="F:alpha-mannosidase activity"/>
    <property type="evidence" value="ECO:0007669"/>
    <property type="project" value="InterPro"/>
</dbReference>
<dbReference type="Pfam" id="PF07748">
    <property type="entry name" value="Glyco_hydro_38C"/>
    <property type="match status" value="1"/>
</dbReference>
<dbReference type="GO" id="GO:0009313">
    <property type="term" value="P:oligosaccharide catabolic process"/>
    <property type="evidence" value="ECO:0007669"/>
    <property type="project" value="TreeGrafter"/>
</dbReference>
<name>A0A2V2BGG6_9GAMM</name>
<dbReference type="InterPro" id="IPR015341">
    <property type="entry name" value="Glyco_hydro_38_cen"/>
</dbReference>
<dbReference type="Proteomes" id="UP000245981">
    <property type="component" value="Unassembled WGS sequence"/>
</dbReference>
<dbReference type="GO" id="GO:0006013">
    <property type="term" value="P:mannose metabolic process"/>
    <property type="evidence" value="ECO:0007669"/>
    <property type="project" value="InterPro"/>
</dbReference>
<dbReference type="AlphaFoldDB" id="A0A2V2BGG6"/>
<dbReference type="SUPFAM" id="SSF88688">
    <property type="entry name" value="Families 57/38 glycoside transferase middle domain"/>
    <property type="match status" value="1"/>
</dbReference>
<protein>
    <submittedName>
        <fullName evidence="6">Mannosylglycerate hydrolase</fullName>
    </submittedName>
</protein>
<organism evidence="6 7">
    <name type="scientific">Pantoea allii</name>
    <dbReference type="NCBI Taxonomy" id="574096"/>
    <lineage>
        <taxon>Bacteria</taxon>
        <taxon>Pseudomonadati</taxon>
        <taxon>Pseudomonadota</taxon>
        <taxon>Gammaproteobacteria</taxon>
        <taxon>Enterobacterales</taxon>
        <taxon>Erwiniaceae</taxon>
        <taxon>Pantoea</taxon>
    </lineage>
</organism>
<dbReference type="InterPro" id="IPR011330">
    <property type="entry name" value="Glyco_hydro/deAcase_b/a-brl"/>
</dbReference>
<accession>A0A2V2BGG6</accession>
<reference evidence="6 7" key="1">
    <citation type="submission" date="2018-05" db="EMBL/GenBank/DDBJ databases">
        <title>Genomic Encyclopedia of Type Strains, Phase IV (KMG-V): Genome sequencing to study the core and pangenomes of soil and plant-associated prokaryotes.</title>
        <authorList>
            <person name="Whitman W."/>
        </authorList>
    </citation>
    <scope>NUCLEOTIDE SEQUENCE [LARGE SCALE GENOMIC DNA]</scope>
    <source>
        <strain evidence="6 7">PNA 200-10</strain>
    </source>
</reference>
<dbReference type="RefSeq" id="WP_109718321.1">
    <property type="nucleotide sequence ID" value="NZ_QGHF01000015.1"/>
</dbReference>
<dbReference type="InterPro" id="IPR027291">
    <property type="entry name" value="Glyco_hydro_38_N_sf"/>
</dbReference>
<dbReference type="PANTHER" id="PTHR46017">
    <property type="entry name" value="ALPHA-MANNOSIDASE 2C1"/>
    <property type="match status" value="1"/>
</dbReference>
<evidence type="ECO:0000313" key="7">
    <source>
        <dbReference type="Proteomes" id="UP000245981"/>
    </source>
</evidence>
<keyword evidence="2" id="KW-0479">Metal-binding</keyword>